<sequence length="113" mass="13057">MFDAPWNMDPMFSLLLNLIIYLKIKPNQKAHFTLDEMNSGKRVLQIEDGYGGDKTNDPQVISEHDVVLTTYRVTPYVVYDIHSVYVIRSNKWVGSGQSDGFRTSRNKEILFMP</sequence>
<organism evidence="1 2">
    <name type="scientific">Hibiscus sabdariffa</name>
    <name type="common">roselle</name>
    <dbReference type="NCBI Taxonomy" id="183260"/>
    <lineage>
        <taxon>Eukaryota</taxon>
        <taxon>Viridiplantae</taxon>
        <taxon>Streptophyta</taxon>
        <taxon>Embryophyta</taxon>
        <taxon>Tracheophyta</taxon>
        <taxon>Spermatophyta</taxon>
        <taxon>Magnoliopsida</taxon>
        <taxon>eudicotyledons</taxon>
        <taxon>Gunneridae</taxon>
        <taxon>Pentapetalae</taxon>
        <taxon>rosids</taxon>
        <taxon>malvids</taxon>
        <taxon>Malvales</taxon>
        <taxon>Malvaceae</taxon>
        <taxon>Malvoideae</taxon>
        <taxon>Hibiscus</taxon>
    </lineage>
</organism>
<gene>
    <name evidence="1" type="ORF">V6N12_061165</name>
</gene>
<protein>
    <submittedName>
        <fullName evidence="1">Uncharacterized protein</fullName>
    </submittedName>
</protein>
<keyword evidence="2" id="KW-1185">Reference proteome</keyword>
<proteinExistence type="predicted"/>
<accession>A0ABR2DW92</accession>
<name>A0ABR2DW92_9ROSI</name>
<evidence type="ECO:0000313" key="2">
    <source>
        <dbReference type="Proteomes" id="UP001472677"/>
    </source>
</evidence>
<dbReference type="EMBL" id="JBBPBM010000021">
    <property type="protein sequence ID" value="KAK8548247.1"/>
    <property type="molecule type" value="Genomic_DNA"/>
</dbReference>
<evidence type="ECO:0000313" key="1">
    <source>
        <dbReference type="EMBL" id="KAK8548247.1"/>
    </source>
</evidence>
<comment type="caution">
    <text evidence="1">The sequence shown here is derived from an EMBL/GenBank/DDBJ whole genome shotgun (WGS) entry which is preliminary data.</text>
</comment>
<reference evidence="1 2" key="1">
    <citation type="journal article" date="2024" name="G3 (Bethesda)">
        <title>Genome assembly of Hibiscus sabdariffa L. provides insights into metabolisms of medicinal natural products.</title>
        <authorList>
            <person name="Kim T."/>
        </authorList>
    </citation>
    <scope>NUCLEOTIDE SEQUENCE [LARGE SCALE GENOMIC DNA]</scope>
    <source>
        <strain evidence="1">TK-2024</strain>
        <tissue evidence="1">Old leaves</tissue>
    </source>
</reference>
<dbReference type="Proteomes" id="UP001472677">
    <property type="component" value="Unassembled WGS sequence"/>
</dbReference>